<evidence type="ECO:0000256" key="2">
    <source>
        <dbReference type="SAM" id="Phobius"/>
    </source>
</evidence>
<dbReference type="OrthoDB" id="2678892at2"/>
<dbReference type="EMBL" id="FXAZ01000003">
    <property type="protein sequence ID" value="SMG43658.1"/>
    <property type="molecule type" value="Genomic_DNA"/>
</dbReference>
<dbReference type="Proteomes" id="UP000193834">
    <property type="component" value="Unassembled WGS sequence"/>
</dbReference>
<organism evidence="3 4">
    <name type="scientific">Paenibacillus aquistagni</name>
    <dbReference type="NCBI Taxonomy" id="1852522"/>
    <lineage>
        <taxon>Bacteria</taxon>
        <taxon>Bacillati</taxon>
        <taxon>Bacillota</taxon>
        <taxon>Bacilli</taxon>
        <taxon>Bacillales</taxon>
        <taxon>Paenibacillaceae</taxon>
        <taxon>Paenibacillus</taxon>
    </lineage>
</organism>
<evidence type="ECO:0000313" key="4">
    <source>
        <dbReference type="Proteomes" id="UP000193834"/>
    </source>
</evidence>
<keyword evidence="2" id="KW-0812">Transmembrane</keyword>
<evidence type="ECO:0000256" key="1">
    <source>
        <dbReference type="SAM" id="MobiDB-lite"/>
    </source>
</evidence>
<proteinExistence type="predicted"/>
<feature type="region of interest" description="Disordered" evidence="1">
    <location>
        <begin position="106"/>
        <end position="154"/>
    </location>
</feature>
<sequence>MTLYTQEDWEQYIRGHVSDEQRLMMEDQLNQSDEAMTLYLLAMELASSELPLLHEERAEAVTKAVLKELYSNAAWDGACGAATVRHEVTGAPLTEERQHQLEQHAPYGTEGMPQSDWQTQASDHGSHDEAYEPHQPEQGVNRAASDQEVPASRKHRRHWLEHPLFHYTVAAAITLLFMASGVFEALLREPRTLIEQPSGSITNAVLDTFANWFGTKP</sequence>
<dbReference type="AlphaFoldDB" id="A0A1X7KQU3"/>
<protein>
    <submittedName>
        <fullName evidence="3">Uncharacterized protein</fullName>
    </submittedName>
</protein>
<keyword evidence="4" id="KW-1185">Reference proteome</keyword>
<feature type="transmembrane region" description="Helical" evidence="2">
    <location>
        <begin position="164"/>
        <end position="183"/>
    </location>
</feature>
<keyword evidence="2" id="KW-0472">Membrane</keyword>
<evidence type="ECO:0000313" key="3">
    <source>
        <dbReference type="EMBL" id="SMG43658.1"/>
    </source>
</evidence>
<feature type="compositionally biased region" description="Basic and acidic residues" evidence="1">
    <location>
        <begin position="124"/>
        <end position="135"/>
    </location>
</feature>
<dbReference type="STRING" id="1852522.SAMN06295960_2589"/>
<gene>
    <name evidence="3" type="ORF">SAMN06295960_2589</name>
</gene>
<name>A0A1X7KQU3_9BACL</name>
<accession>A0A1X7KQU3</accession>
<reference evidence="3 4" key="1">
    <citation type="submission" date="2017-04" db="EMBL/GenBank/DDBJ databases">
        <authorList>
            <person name="Afonso C.L."/>
            <person name="Miller P.J."/>
            <person name="Scott M.A."/>
            <person name="Spackman E."/>
            <person name="Goraichik I."/>
            <person name="Dimitrov K.M."/>
            <person name="Suarez D.L."/>
            <person name="Swayne D.E."/>
        </authorList>
    </citation>
    <scope>NUCLEOTIDE SEQUENCE [LARGE SCALE GENOMIC DNA]</scope>
    <source>
        <strain evidence="3 4">11</strain>
    </source>
</reference>
<keyword evidence="2" id="KW-1133">Transmembrane helix</keyword>
<dbReference type="RefSeq" id="WP_085494771.1">
    <property type="nucleotide sequence ID" value="NZ_FXAZ01000003.1"/>
</dbReference>